<dbReference type="AlphaFoldDB" id="A0A8T0QG64"/>
<organism evidence="2 3">
    <name type="scientific">Panicum virgatum</name>
    <name type="common">Blackwell switchgrass</name>
    <dbReference type="NCBI Taxonomy" id="38727"/>
    <lineage>
        <taxon>Eukaryota</taxon>
        <taxon>Viridiplantae</taxon>
        <taxon>Streptophyta</taxon>
        <taxon>Embryophyta</taxon>
        <taxon>Tracheophyta</taxon>
        <taxon>Spermatophyta</taxon>
        <taxon>Magnoliopsida</taxon>
        <taxon>Liliopsida</taxon>
        <taxon>Poales</taxon>
        <taxon>Poaceae</taxon>
        <taxon>PACMAD clade</taxon>
        <taxon>Panicoideae</taxon>
        <taxon>Panicodae</taxon>
        <taxon>Paniceae</taxon>
        <taxon>Panicinae</taxon>
        <taxon>Panicum</taxon>
        <taxon>Panicum sect. Hiantes</taxon>
    </lineage>
</organism>
<evidence type="ECO:0000313" key="3">
    <source>
        <dbReference type="Proteomes" id="UP000823388"/>
    </source>
</evidence>
<gene>
    <name evidence="2" type="ORF">PVAP13_7KG121811</name>
</gene>
<reference evidence="2" key="1">
    <citation type="submission" date="2020-05" db="EMBL/GenBank/DDBJ databases">
        <title>WGS assembly of Panicum virgatum.</title>
        <authorList>
            <person name="Lovell J.T."/>
            <person name="Jenkins J."/>
            <person name="Shu S."/>
            <person name="Juenger T.E."/>
            <person name="Schmutz J."/>
        </authorList>
    </citation>
    <scope>NUCLEOTIDE SEQUENCE</scope>
    <source>
        <strain evidence="2">AP13</strain>
    </source>
</reference>
<dbReference type="EMBL" id="CM029049">
    <property type="protein sequence ID" value="KAG2571839.1"/>
    <property type="molecule type" value="Genomic_DNA"/>
</dbReference>
<name>A0A8T0QG64_PANVG</name>
<evidence type="ECO:0000313" key="2">
    <source>
        <dbReference type="EMBL" id="KAG2571839.1"/>
    </source>
</evidence>
<sequence length="119" mass="12821">MAMSSLSVQFSRGLAIFSGLGKGKEVAVVGAPAAAIGEDEYSGHDRVRNDRWDKSQSEKWMARLEYLPSLSEALAIMMIEDDLGGDGKGRKAKNKRKKQRSGISLVGKQPVGKVEPNGS</sequence>
<protein>
    <submittedName>
        <fullName evidence="2">Uncharacterized protein</fullName>
    </submittedName>
</protein>
<accession>A0A8T0QG64</accession>
<evidence type="ECO:0000256" key="1">
    <source>
        <dbReference type="SAM" id="MobiDB-lite"/>
    </source>
</evidence>
<feature type="compositionally biased region" description="Basic residues" evidence="1">
    <location>
        <begin position="90"/>
        <end position="100"/>
    </location>
</feature>
<keyword evidence="3" id="KW-1185">Reference proteome</keyword>
<dbReference type="Proteomes" id="UP000823388">
    <property type="component" value="Chromosome 7K"/>
</dbReference>
<comment type="caution">
    <text evidence="2">The sequence shown here is derived from an EMBL/GenBank/DDBJ whole genome shotgun (WGS) entry which is preliminary data.</text>
</comment>
<proteinExistence type="predicted"/>
<feature type="region of interest" description="Disordered" evidence="1">
    <location>
        <begin position="82"/>
        <end position="119"/>
    </location>
</feature>